<evidence type="ECO:0000256" key="4">
    <source>
        <dbReference type="ARBA" id="ARBA00022989"/>
    </source>
</evidence>
<dbReference type="Pfam" id="PF07690">
    <property type="entry name" value="MFS_1"/>
    <property type="match status" value="2"/>
</dbReference>
<feature type="transmembrane region" description="Helical" evidence="7">
    <location>
        <begin position="353"/>
        <end position="372"/>
    </location>
</feature>
<dbReference type="InterPro" id="IPR020846">
    <property type="entry name" value="MFS_dom"/>
</dbReference>
<proteinExistence type="predicted"/>
<evidence type="ECO:0000256" key="7">
    <source>
        <dbReference type="SAM" id="Phobius"/>
    </source>
</evidence>
<keyword evidence="5 7" id="KW-0472">Membrane</keyword>
<dbReference type="EMBL" id="LN890655">
    <property type="protein sequence ID" value="CUS05133.2"/>
    <property type="molecule type" value="Genomic_DNA"/>
</dbReference>
<keyword evidence="10" id="KW-1185">Reference proteome</keyword>
<feature type="compositionally biased region" description="Basic residues" evidence="6">
    <location>
        <begin position="547"/>
        <end position="558"/>
    </location>
</feature>
<evidence type="ECO:0000313" key="10">
    <source>
        <dbReference type="Proteomes" id="UP000215027"/>
    </source>
</evidence>
<dbReference type="Gene3D" id="1.20.1250.20">
    <property type="entry name" value="MFS general substrate transporter like domains"/>
    <property type="match status" value="2"/>
</dbReference>
<evidence type="ECO:0000313" key="9">
    <source>
        <dbReference type="EMBL" id="CUS05133.2"/>
    </source>
</evidence>
<dbReference type="GO" id="GO:0005886">
    <property type="term" value="C:plasma membrane"/>
    <property type="evidence" value="ECO:0007669"/>
    <property type="project" value="UniProtKB-SubCell"/>
</dbReference>
<keyword evidence="2" id="KW-0813">Transport</keyword>
<feature type="transmembrane region" description="Helical" evidence="7">
    <location>
        <begin position="50"/>
        <end position="73"/>
    </location>
</feature>
<dbReference type="SUPFAM" id="SSF103473">
    <property type="entry name" value="MFS general substrate transporter"/>
    <property type="match status" value="2"/>
</dbReference>
<evidence type="ECO:0000256" key="3">
    <source>
        <dbReference type="ARBA" id="ARBA00022692"/>
    </source>
</evidence>
<feature type="transmembrane region" description="Helical" evidence="7">
    <location>
        <begin position="378"/>
        <end position="400"/>
    </location>
</feature>
<comment type="subcellular location">
    <subcellularLocation>
        <location evidence="1">Cell membrane</location>
        <topology evidence="1">Multi-pass membrane protein</topology>
    </subcellularLocation>
</comment>
<dbReference type="PROSITE" id="PS50850">
    <property type="entry name" value="MFS"/>
    <property type="match status" value="1"/>
</dbReference>
<accession>A0A161KB54</accession>
<dbReference type="CDD" id="cd17321">
    <property type="entry name" value="MFS_MMR_MDR_like"/>
    <property type="match status" value="1"/>
</dbReference>
<dbReference type="PANTHER" id="PTHR42718">
    <property type="entry name" value="MAJOR FACILITATOR SUPERFAMILY MULTIDRUG TRANSPORTER MFSC"/>
    <property type="match status" value="1"/>
</dbReference>
<feature type="transmembrane region" description="Helical" evidence="7">
    <location>
        <begin position="208"/>
        <end position="229"/>
    </location>
</feature>
<dbReference type="AlphaFoldDB" id="A0A161KB54"/>
<feature type="transmembrane region" description="Helical" evidence="7">
    <location>
        <begin position="144"/>
        <end position="165"/>
    </location>
</feature>
<organism evidence="9 10">
    <name type="scientific">Candidatus Promineifilum breve</name>
    <dbReference type="NCBI Taxonomy" id="1806508"/>
    <lineage>
        <taxon>Bacteria</taxon>
        <taxon>Bacillati</taxon>
        <taxon>Chloroflexota</taxon>
        <taxon>Ardenticatenia</taxon>
        <taxon>Candidatus Promineifilales</taxon>
        <taxon>Candidatus Promineifilaceae</taxon>
        <taxon>Candidatus Promineifilum</taxon>
    </lineage>
</organism>
<dbReference type="PANTHER" id="PTHR42718:SF9">
    <property type="entry name" value="MAJOR FACILITATOR SUPERFAMILY MULTIDRUG TRANSPORTER MFSC"/>
    <property type="match status" value="1"/>
</dbReference>
<sequence length="558" mass="58959">MSKNVSLSNVVDNETRAGWLPLIIVMLCQIQLSFNAFNVSITGITQDLNIPATSVGTALTTGTFAMASFILLGAKLGAKIGIRRAFQIGVLVPALAALIIALARNGTMLFVAQAFSGASVALSAPALTVLIAANYKGRQQAQAIGFLASAIPLAQVISLIIAGYLATTVGWRWSFVLLAVLGALNFALSWRLKPIAPQRDLVIDWRGALLSSVTVLLISIGFSFLNTWGPLLATSNAPFTLLGLSPVPFLLVLAVIFAQAFLSWTRRRMAENKPVVFSLKVLDTPQERATVACMALMLFVGTGTSFLLPLYMQVVQGMTGIATSFSIIPYTLSIFIANTLVVRLYDRFSPSQIARVGFVVVAAALTLLAFAIRNEWSQPVVVLGLITLGLAQGCIVALVFNTLLSASPKELAGDVGAWRGLTHNISGSVGIAVSTAIAVALLGGMLQREAVASPVISQEVIDQVNFDNVNFLTNGQVEQALGGTSATADEVAKAVAINEVARLRSLKMTLLLLAGMSLLAIIPAGHMPGFQSGDLPVGYQPPEPPRTVKRAPKPAKSR</sequence>
<feature type="transmembrane region" description="Helical" evidence="7">
    <location>
        <begin position="85"/>
        <end position="103"/>
    </location>
</feature>
<evidence type="ECO:0000256" key="6">
    <source>
        <dbReference type="SAM" id="MobiDB-lite"/>
    </source>
</evidence>
<keyword evidence="3 7" id="KW-0812">Transmembrane</keyword>
<reference evidence="9" key="1">
    <citation type="submission" date="2016-01" db="EMBL/GenBank/DDBJ databases">
        <authorList>
            <person name="Mcilroy J.S."/>
            <person name="Karst M S."/>
            <person name="Albertsen M."/>
        </authorList>
    </citation>
    <scope>NUCLEOTIDE SEQUENCE</scope>
    <source>
        <strain evidence="9">Cfx-K</strain>
    </source>
</reference>
<keyword evidence="4 7" id="KW-1133">Transmembrane helix</keyword>
<evidence type="ECO:0000256" key="1">
    <source>
        <dbReference type="ARBA" id="ARBA00004651"/>
    </source>
</evidence>
<dbReference type="InterPro" id="IPR011701">
    <property type="entry name" value="MFS"/>
</dbReference>
<feature type="transmembrane region" description="Helical" evidence="7">
    <location>
        <begin position="508"/>
        <end position="526"/>
    </location>
</feature>
<dbReference type="OrthoDB" id="9781976at2"/>
<evidence type="ECO:0000256" key="2">
    <source>
        <dbReference type="ARBA" id="ARBA00022448"/>
    </source>
</evidence>
<dbReference type="GO" id="GO:0022857">
    <property type="term" value="F:transmembrane transporter activity"/>
    <property type="evidence" value="ECO:0007669"/>
    <property type="project" value="InterPro"/>
</dbReference>
<feature type="transmembrane region" description="Helical" evidence="7">
    <location>
        <begin position="289"/>
        <end position="312"/>
    </location>
</feature>
<feature type="transmembrane region" description="Helical" evidence="7">
    <location>
        <begin position="20"/>
        <end position="44"/>
    </location>
</feature>
<evidence type="ECO:0000259" key="8">
    <source>
        <dbReference type="PROSITE" id="PS50850"/>
    </source>
</evidence>
<dbReference type="RefSeq" id="WP_095044381.1">
    <property type="nucleotide sequence ID" value="NZ_LN890655.1"/>
</dbReference>
<feature type="transmembrane region" description="Helical" evidence="7">
    <location>
        <begin position="109"/>
        <end position="132"/>
    </location>
</feature>
<feature type="transmembrane region" description="Helical" evidence="7">
    <location>
        <begin position="171"/>
        <end position="188"/>
    </location>
</feature>
<feature type="region of interest" description="Disordered" evidence="6">
    <location>
        <begin position="533"/>
        <end position="558"/>
    </location>
</feature>
<gene>
    <name evidence="9" type="ORF">CFX0092_A3255</name>
</gene>
<dbReference type="InterPro" id="IPR036259">
    <property type="entry name" value="MFS_trans_sf"/>
</dbReference>
<feature type="transmembrane region" description="Helical" evidence="7">
    <location>
        <begin position="241"/>
        <end position="264"/>
    </location>
</feature>
<name>A0A161KB54_9CHLR</name>
<evidence type="ECO:0000256" key="5">
    <source>
        <dbReference type="ARBA" id="ARBA00023136"/>
    </source>
</evidence>
<dbReference type="KEGG" id="pbf:CFX0092_A3255"/>
<dbReference type="Proteomes" id="UP000215027">
    <property type="component" value="Chromosome I"/>
</dbReference>
<protein>
    <submittedName>
        <fullName evidence="9">MFS transporter</fullName>
    </submittedName>
</protein>
<feature type="domain" description="Major facilitator superfamily (MFS) profile" evidence="8">
    <location>
        <begin position="1"/>
        <end position="461"/>
    </location>
</feature>
<feature type="transmembrane region" description="Helical" evidence="7">
    <location>
        <begin position="318"/>
        <end position="341"/>
    </location>
</feature>